<reference evidence="3 4" key="1">
    <citation type="journal article" date="2020" name="G3 (Bethesda)">
        <title>Improved Reference Genome for Cyclotella cryptica CCMP332, a Model for Cell Wall Morphogenesis, Salinity Adaptation, and Lipid Production in Diatoms (Bacillariophyta).</title>
        <authorList>
            <person name="Roberts W.R."/>
            <person name="Downey K.M."/>
            <person name="Ruck E.C."/>
            <person name="Traller J.C."/>
            <person name="Alverson A.J."/>
        </authorList>
    </citation>
    <scope>NUCLEOTIDE SEQUENCE [LARGE SCALE GENOMIC DNA]</scope>
    <source>
        <strain evidence="3 4">CCMP332</strain>
    </source>
</reference>
<keyword evidence="1" id="KW-0812">Transmembrane</keyword>
<dbReference type="AlphaFoldDB" id="A0ABD3QPT4"/>
<comment type="caution">
    <text evidence="3">The sequence shown here is derived from an EMBL/GenBank/DDBJ whole genome shotgun (WGS) entry which is preliminary data.</text>
</comment>
<feature type="signal peptide" evidence="2">
    <location>
        <begin position="1"/>
        <end position="34"/>
    </location>
</feature>
<accession>A0ABD3QPT4</accession>
<evidence type="ECO:0000313" key="4">
    <source>
        <dbReference type="Proteomes" id="UP001516023"/>
    </source>
</evidence>
<keyword evidence="2" id="KW-0732">Signal</keyword>
<evidence type="ECO:0000256" key="1">
    <source>
        <dbReference type="SAM" id="Phobius"/>
    </source>
</evidence>
<dbReference type="Proteomes" id="UP001516023">
    <property type="component" value="Unassembled WGS sequence"/>
</dbReference>
<feature type="transmembrane region" description="Helical" evidence="1">
    <location>
        <begin position="231"/>
        <end position="253"/>
    </location>
</feature>
<name>A0ABD3QPT4_9STRA</name>
<evidence type="ECO:0000256" key="2">
    <source>
        <dbReference type="SAM" id="SignalP"/>
    </source>
</evidence>
<proteinExistence type="predicted"/>
<sequence length="273" mass="29758">MTPNGTAESPTLSRMGLHSLSLLLLLFLVAPATAASTCSCTPTKYTFRLALSQDCSSNDIADNAGIRESLCFIEDGVTLPRSSGNRNIAGGPFGGRKRSPTAVVKLHATEDHVDDNGASGGEQVRRRNQVNGRNLSAIPVEVISIQYLEFDTSNTLNVIHTDDSYLTSTLVDGDTFEFYSQSSLPSNDEEVGGASLILYGKNEEGEVIRNRFFWTFEDCEGALDGVQAGDAIGWVVIVSFYSFWMCGGFLLLWCCESHYSSGYCSRNRDRDRG</sequence>
<keyword evidence="4" id="KW-1185">Reference proteome</keyword>
<feature type="chain" id="PRO_5044888482" evidence="2">
    <location>
        <begin position="35"/>
        <end position="273"/>
    </location>
</feature>
<keyword evidence="1" id="KW-1133">Transmembrane helix</keyword>
<keyword evidence="1" id="KW-0472">Membrane</keyword>
<dbReference type="EMBL" id="JABMIG020000025">
    <property type="protein sequence ID" value="KAL3801606.1"/>
    <property type="molecule type" value="Genomic_DNA"/>
</dbReference>
<evidence type="ECO:0000313" key="3">
    <source>
        <dbReference type="EMBL" id="KAL3801606.1"/>
    </source>
</evidence>
<gene>
    <name evidence="3" type="ORF">HJC23_013111</name>
</gene>
<protein>
    <submittedName>
        <fullName evidence="3">Uncharacterized protein</fullName>
    </submittedName>
</protein>
<organism evidence="3 4">
    <name type="scientific">Cyclotella cryptica</name>
    <dbReference type="NCBI Taxonomy" id="29204"/>
    <lineage>
        <taxon>Eukaryota</taxon>
        <taxon>Sar</taxon>
        <taxon>Stramenopiles</taxon>
        <taxon>Ochrophyta</taxon>
        <taxon>Bacillariophyta</taxon>
        <taxon>Coscinodiscophyceae</taxon>
        <taxon>Thalassiosirophycidae</taxon>
        <taxon>Stephanodiscales</taxon>
        <taxon>Stephanodiscaceae</taxon>
        <taxon>Cyclotella</taxon>
    </lineage>
</organism>